<dbReference type="Proteomes" id="UP000004931">
    <property type="component" value="Unassembled WGS sequence"/>
</dbReference>
<feature type="transmembrane region" description="Helical" evidence="8">
    <location>
        <begin position="308"/>
        <end position="327"/>
    </location>
</feature>
<feature type="transmembrane region" description="Helical" evidence="8">
    <location>
        <begin position="225"/>
        <end position="243"/>
    </location>
</feature>
<dbReference type="Pfam" id="PF02028">
    <property type="entry name" value="BCCT"/>
    <property type="match status" value="1"/>
</dbReference>
<dbReference type="PANTHER" id="PTHR30047">
    <property type="entry name" value="HIGH-AFFINITY CHOLINE TRANSPORT PROTEIN-RELATED"/>
    <property type="match status" value="1"/>
</dbReference>
<evidence type="ECO:0000313" key="10">
    <source>
        <dbReference type="Proteomes" id="UP000004931"/>
    </source>
</evidence>
<dbReference type="GO" id="GO:0005886">
    <property type="term" value="C:plasma membrane"/>
    <property type="evidence" value="ECO:0007669"/>
    <property type="project" value="UniProtKB-SubCell"/>
</dbReference>
<evidence type="ECO:0000313" key="9">
    <source>
        <dbReference type="EMBL" id="EAW31845.1"/>
    </source>
</evidence>
<feature type="transmembrane region" description="Helical" evidence="8">
    <location>
        <begin position="141"/>
        <end position="159"/>
    </location>
</feature>
<evidence type="ECO:0000256" key="1">
    <source>
        <dbReference type="ARBA" id="ARBA00004651"/>
    </source>
</evidence>
<dbReference type="GO" id="GO:0022857">
    <property type="term" value="F:transmembrane transporter activity"/>
    <property type="evidence" value="ECO:0007669"/>
    <property type="project" value="InterPro"/>
</dbReference>
<evidence type="ECO:0000256" key="2">
    <source>
        <dbReference type="ARBA" id="ARBA00005658"/>
    </source>
</evidence>
<evidence type="ECO:0000256" key="8">
    <source>
        <dbReference type="SAM" id="Phobius"/>
    </source>
</evidence>
<protein>
    <submittedName>
        <fullName evidence="9">Choline/carnitine/betaine transport family protein</fullName>
    </submittedName>
</protein>
<gene>
    <name evidence="9" type="ORF">GP2143_05325</name>
</gene>
<dbReference type="AlphaFoldDB" id="A0YBB5"/>
<comment type="subcellular location">
    <subcellularLocation>
        <location evidence="1">Cell membrane</location>
        <topology evidence="1">Multi-pass membrane protein</topology>
    </subcellularLocation>
</comment>
<evidence type="ECO:0000256" key="7">
    <source>
        <dbReference type="ARBA" id="ARBA00023136"/>
    </source>
</evidence>
<accession>A0YBB5</accession>
<evidence type="ECO:0000256" key="5">
    <source>
        <dbReference type="ARBA" id="ARBA00022692"/>
    </source>
</evidence>
<keyword evidence="3" id="KW-0813">Transport</keyword>
<keyword evidence="5 8" id="KW-0812">Transmembrane</keyword>
<proteinExistence type="inferred from homology"/>
<reference evidence="9 10" key="1">
    <citation type="journal article" date="2010" name="J. Bacteriol.">
        <title>Genome sequence of the oligotrophic marine Gammaproteobacterium HTCC2143, isolated from the Oregon Coast.</title>
        <authorList>
            <person name="Oh H.M."/>
            <person name="Kang I."/>
            <person name="Ferriera S."/>
            <person name="Giovannoni S.J."/>
            <person name="Cho J.C."/>
        </authorList>
    </citation>
    <scope>NUCLEOTIDE SEQUENCE [LARGE SCALE GENOMIC DNA]</scope>
    <source>
        <strain evidence="9 10">HTCC2143</strain>
    </source>
</reference>
<dbReference type="eggNOG" id="COG1292">
    <property type="taxonomic scope" value="Bacteria"/>
</dbReference>
<name>A0YBB5_9GAMM</name>
<evidence type="ECO:0000256" key="6">
    <source>
        <dbReference type="ARBA" id="ARBA00022989"/>
    </source>
</evidence>
<evidence type="ECO:0000256" key="4">
    <source>
        <dbReference type="ARBA" id="ARBA00022475"/>
    </source>
</evidence>
<organism evidence="9 10">
    <name type="scientific">marine gamma proteobacterium HTCC2143</name>
    <dbReference type="NCBI Taxonomy" id="247633"/>
    <lineage>
        <taxon>Bacteria</taxon>
        <taxon>Pseudomonadati</taxon>
        <taxon>Pseudomonadota</taxon>
        <taxon>Gammaproteobacteria</taxon>
        <taxon>Cellvibrionales</taxon>
        <taxon>Spongiibacteraceae</taxon>
        <taxon>BD1-7 clade</taxon>
    </lineage>
</organism>
<feature type="transmembrane region" description="Helical" evidence="8">
    <location>
        <begin position="171"/>
        <end position="191"/>
    </location>
</feature>
<dbReference type="NCBIfam" id="TIGR00842">
    <property type="entry name" value="bcct"/>
    <property type="match status" value="1"/>
</dbReference>
<dbReference type="EMBL" id="AAVT01000002">
    <property type="protein sequence ID" value="EAW31845.1"/>
    <property type="molecule type" value="Genomic_DNA"/>
</dbReference>
<keyword evidence="7 8" id="KW-0472">Membrane</keyword>
<keyword evidence="10" id="KW-1185">Reference proteome</keyword>
<dbReference type="PROSITE" id="PS01303">
    <property type="entry name" value="BCCT"/>
    <property type="match status" value="1"/>
</dbReference>
<feature type="transmembrane region" description="Helical" evidence="8">
    <location>
        <begin position="52"/>
        <end position="72"/>
    </location>
</feature>
<comment type="caution">
    <text evidence="9">The sequence shown here is derived from an EMBL/GenBank/DDBJ whole genome shotgun (WGS) entry which is preliminary data.</text>
</comment>
<dbReference type="STRING" id="247633.GP2143_05325"/>
<feature type="transmembrane region" description="Helical" evidence="8">
    <location>
        <begin position="378"/>
        <end position="402"/>
    </location>
</feature>
<feature type="transmembrane region" description="Helical" evidence="8">
    <location>
        <begin position="354"/>
        <end position="372"/>
    </location>
</feature>
<keyword evidence="6 8" id="KW-1133">Transmembrane helix</keyword>
<feature type="transmembrane region" description="Helical" evidence="8">
    <location>
        <begin position="255"/>
        <end position="278"/>
    </location>
</feature>
<keyword evidence="4" id="KW-1003">Cell membrane</keyword>
<dbReference type="PANTHER" id="PTHR30047:SF7">
    <property type="entry name" value="HIGH-AFFINITY CHOLINE TRANSPORT PROTEIN"/>
    <property type="match status" value="1"/>
</dbReference>
<feature type="transmembrane region" description="Helical" evidence="8">
    <location>
        <begin position="93"/>
        <end position="121"/>
    </location>
</feature>
<dbReference type="InterPro" id="IPR000060">
    <property type="entry name" value="BCCT_transptr"/>
</dbReference>
<dbReference type="InterPro" id="IPR018093">
    <property type="entry name" value="BCCT_CS"/>
</dbReference>
<comment type="similarity">
    <text evidence="2">Belongs to the BCCT transporter (TC 2.A.15) family.</text>
</comment>
<evidence type="ECO:0000256" key="3">
    <source>
        <dbReference type="ARBA" id="ARBA00022448"/>
    </source>
</evidence>
<sequence>MLFAAGMGIGLMFWGVAEPMAYFSGWGGTPLGVEAWTPEAASLAMAATVYHWGLHAWAIYAVVALSLAFFCYNKGMPLTIRSVFYPLLGERCWGWMGHTIDILAVLATIFGLATSLGLGAAQAASGLHFLFGVSSGLDTQIAVVIGVTSVAIVSVVRGLDGGVKILSNTNMALALFLLIFVIVMGPTLAIFKGMLSTSVDYLSNIVSLSVWTDRQDSEWMHGWTVFYWAWWISWSPFVGMFIARISRGRTVREFMIAVLLVPTLVTIVWMSSFGISAIEQAQNGIGGLASGIDTLTASLATFQMLENLPFNQITTGLGILLVMMFFVTSSDSGSLVIDSITAGGKLDAPVPQRIFWAVMEGSIAGALIFGGGKEALNALQAGAIATGLPFTVVLLFMCFCLYRGLSEDRRSLSIQPLKS</sequence>